<dbReference type="GO" id="GO:0016887">
    <property type="term" value="F:ATP hydrolysis activity"/>
    <property type="evidence" value="ECO:0007669"/>
    <property type="project" value="InterPro"/>
</dbReference>
<dbReference type="PANTHER" id="PTHR43581">
    <property type="entry name" value="ATP/GTP PHOSPHATASE"/>
    <property type="match status" value="1"/>
</dbReference>
<dbReference type="GO" id="GO:0005524">
    <property type="term" value="F:ATP binding"/>
    <property type="evidence" value="ECO:0007669"/>
    <property type="project" value="InterPro"/>
</dbReference>
<dbReference type="SUPFAM" id="SSF52540">
    <property type="entry name" value="P-loop containing nucleoside triphosphate hydrolases"/>
    <property type="match status" value="1"/>
</dbReference>
<gene>
    <name evidence="2" type="ORF">QU24_04610</name>
</gene>
<dbReference type="InterPro" id="IPR003959">
    <property type="entry name" value="ATPase_AAA_core"/>
</dbReference>
<evidence type="ECO:0000259" key="1">
    <source>
        <dbReference type="Pfam" id="PF13304"/>
    </source>
</evidence>
<comment type="caution">
    <text evidence="2">The sequence shown here is derived from an EMBL/GenBank/DDBJ whole genome shotgun (WGS) entry which is preliminary data.</text>
</comment>
<dbReference type="EMBL" id="JTJJ01000019">
    <property type="protein sequence ID" value="KHJ69215.1"/>
    <property type="molecule type" value="Genomic_DNA"/>
</dbReference>
<dbReference type="InterPro" id="IPR027417">
    <property type="entry name" value="P-loop_NTPase"/>
</dbReference>
<dbReference type="PANTHER" id="PTHR43581:SF4">
    <property type="entry name" value="ATP_GTP PHOSPHATASE"/>
    <property type="match status" value="1"/>
</dbReference>
<reference evidence="2 3" key="1">
    <citation type="submission" date="2014-11" db="EMBL/GenBank/DDBJ databases">
        <title>Genome sequencing of Pantoea rodasii ND03.</title>
        <authorList>
            <person name="Muhamad Yunos N.Y."/>
            <person name="Chan K.-G."/>
        </authorList>
    </citation>
    <scope>NUCLEOTIDE SEQUENCE [LARGE SCALE GENOMIC DNA]</scope>
    <source>
        <strain evidence="2 3">ND03</strain>
    </source>
</reference>
<name>A0A0B1RDQ6_9GAMM</name>
<dbReference type="AlphaFoldDB" id="A0A0B1RDQ6"/>
<organism evidence="2 3">
    <name type="scientific">Pantoea rodasii</name>
    <dbReference type="NCBI Taxonomy" id="1076549"/>
    <lineage>
        <taxon>Bacteria</taxon>
        <taxon>Pseudomonadati</taxon>
        <taxon>Pseudomonadota</taxon>
        <taxon>Gammaproteobacteria</taxon>
        <taxon>Enterobacterales</taxon>
        <taxon>Erwiniaceae</taxon>
        <taxon>Pantoea</taxon>
    </lineage>
</organism>
<proteinExistence type="predicted"/>
<sequence length="311" mass="36372">MDNIHIILGEYGKGKTRFLINYLKDNLHDESIALVSNSILNRFPKHRNNSPTFVFRSRRNSYGSSFASSIKAYFNQFIQGENIRDLYYILNFMGFKEEVVVRRRSLYRISTYQDSFSGEARRKLILSDYGKGLLNKSTFRVKEVEIKVNAGFEEVYSEIFNDSNLIDEPENSLHPKWQREYISFLRGFIGYKSVKIIMATHSPLIAMSDDNASFSLYEIENGNLYPTKHKEKDNNIEQVYYELFDILTPKNRYLSEYCNNLLKDYAERNISFAQAQDALISMNKASYDAKQSDFLSDVLLLLNKLRSKNRE</sequence>
<evidence type="ECO:0000313" key="2">
    <source>
        <dbReference type="EMBL" id="KHJ69215.1"/>
    </source>
</evidence>
<dbReference type="RefSeq" id="WP_039328774.1">
    <property type="nucleotide sequence ID" value="NZ_JTJJ01000019.1"/>
</dbReference>
<evidence type="ECO:0000313" key="3">
    <source>
        <dbReference type="Proteomes" id="UP000030853"/>
    </source>
</evidence>
<dbReference type="Pfam" id="PF13304">
    <property type="entry name" value="AAA_21"/>
    <property type="match status" value="1"/>
</dbReference>
<protein>
    <recommendedName>
        <fullName evidence="1">ATPase AAA-type core domain-containing protein</fullName>
    </recommendedName>
</protein>
<dbReference type="InterPro" id="IPR051396">
    <property type="entry name" value="Bact_Antivir_Def_Nuclease"/>
</dbReference>
<accession>A0A0B1RDQ6</accession>
<dbReference type="Proteomes" id="UP000030853">
    <property type="component" value="Unassembled WGS sequence"/>
</dbReference>
<dbReference type="Gene3D" id="3.40.50.300">
    <property type="entry name" value="P-loop containing nucleotide triphosphate hydrolases"/>
    <property type="match status" value="1"/>
</dbReference>
<feature type="domain" description="ATPase AAA-type core" evidence="1">
    <location>
        <begin position="165"/>
        <end position="205"/>
    </location>
</feature>